<dbReference type="GO" id="GO:0016301">
    <property type="term" value="F:kinase activity"/>
    <property type="evidence" value="ECO:0007669"/>
    <property type="project" value="UniProtKB-UniRule"/>
</dbReference>
<dbReference type="Proteomes" id="UP000033664">
    <property type="component" value="Unassembled WGS sequence"/>
</dbReference>
<proteinExistence type="inferred from homology"/>
<keyword evidence="2" id="KW-0808">Transferase</keyword>
<dbReference type="EMBL" id="JXXZ01000003">
    <property type="protein sequence ID" value="KJZ01348.1"/>
    <property type="molecule type" value="Genomic_DNA"/>
</dbReference>
<sequence>MWNAVAQVISDTLATPFEITQKQQLSNSSADMLFRISDGQHTFFVKVAPLSALERLECEAQSLSLLTQESLFLVPDCLATDTTLEFAFNIIEWLDFSDPTPPNWAKMGEYLAMMHQKHEQAMFGNEQDNFIGVTAQPNRWHKKWDVFFSEERIGWQMQLLAEKGFHFCDIDTLVDCVKARLHSHNVQPSLLHGDLWRGNVGFVNSVPCLYDPACYYGDREADIAMTRLFGPFPDAFYTAYNAHYPLAHDHRSREGIYNLYHLLNHANIFAGHYLTQARDSIETIIHQQNSGD</sequence>
<dbReference type="AlphaFoldDB" id="A0A0F4Q102"/>
<organism evidence="3 4">
    <name type="scientific">Pseudoalteromonas ruthenica</name>
    <dbReference type="NCBI Taxonomy" id="151081"/>
    <lineage>
        <taxon>Bacteria</taxon>
        <taxon>Pseudomonadati</taxon>
        <taxon>Pseudomonadota</taxon>
        <taxon>Gammaproteobacteria</taxon>
        <taxon>Alteromonadales</taxon>
        <taxon>Pseudoalteromonadaceae</taxon>
        <taxon>Pseudoalteromonas</taxon>
    </lineage>
</organism>
<gene>
    <name evidence="3" type="ORF">TW72_03435</name>
</gene>
<dbReference type="RefSeq" id="WP_045978706.1">
    <property type="nucleotide sequence ID" value="NZ_JXXY01000004.1"/>
</dbReference>
<evidence type="ECO:0000256" key="2">
    <source>
        <dbReference type="PIRNR" id="PIRNR006221"/>
    </source>
</evidence>
<dbReference type="PIRSF" id="PIRSF006221">
    <property type="entry name" value="Ketosamine-3-kinase"/>
    <property type="match status" value="1"/>
</dbReference>
<keyword evidence="4" id="KW-1185">Reference proteome</keyword>
<protein>
    <submittedName>
        <fullName evidence="3">Fructosamine kinase</fullName>
    </submittedName>
</protein>
<evidence type="ECO:0000313" key="4">
    <source>
        <dbReference type="Proteomes" id="UP000033664"/>
    </source>
</evidence>
<reference evidence="3 4" key="1">
    <citation type="journal article" date="2015" name="BMC Genomics">
        <title>Genome mining reveals unlocked bioactive potential of marine Gram-negative bacteria.</title>
        <authorList>
            <person name="Machado H."/>
            <person name="Sonnenschein E.C."/>
            <person name="Melchiorsen J."/>
            <person name="Gram L."/>
        </authorList>
    </citation>
    <scope>NUCLEOTIDE SEQUENCE [LARGE SCALE GENOMIC DNA]</scope>
    <source>
        <strain evidence="3 4">S3137</strain>
    </source>
</reference>
<dbReference type="InterPro" id="IPR016477">
    <property type="entry name" value="Fructo-/Ketosamine-3-kinase"/>
</dbReference>
<dbReference type="GeneID" id="58227536"/>
<evidence type="ECO:0000313" key="3">
    <source>
        <dbReference type="EMBL" id="KJZ01348.1"/>
    </source>
</evidence>
<dbReference type="Gene3D" id="3.30.200.20">
    <property type="entry name" value="Phosphorylase Kinase, domain 1"/>
    <property type="match status" value="1"/>
</dbReference>
<dbReference type="PATRIC" id="fig|151081.8.peg.964"/>
<comment type="caution">
    <text evidence="3">The sequence shown here is derived from an EMBL/GenBank/DDBJ whole genome shotgun (WGS) entry which is preliminary data.</text>
</comment>
<dbReference type="InterPro" id="IPR011009">
    <property type="entry name" value="Kinase-like_dom_sf"/>
</dbReference>
<dbReference type="PANTHER" id="PTHR12149">
    <property type="entry name" value="FRUCTOSAMINE 3 KINASE-RELATED PROTEIN"/>
    <property type="match status" value="1"/>
</dbReference>
<dbReference type="SUPFAM" id="SSF56112">
    <property type="entry name" value="Protein kinase-like (PK-like)"/>
    <property type="match status" value="1"/>
</dbReference>
<keyword evidence="2 3" id="KW-0418">Kinase</keyword>
<name>A0A0F4Q102_9GAMM</name>
<accession>A0A0F4Q102</accession>
<comment type="similarity">
    <text evidence="1 2">Belongs to the fructosamine kinase family.</text>
</comment>
<dbReference type="eggNOG" id="COG3001">
    <property type="taxonomic scope" value="Bacteria"/>
</dbReference>
<dbReference type="PANTHER" id="PTHR12149:SF8">
    <property type="entry name" value="PROTEIN-RIBULOSAMINE 3-KINASE"/>
    <property type="match status" value="1"/>
</dbReference>
<dbReference type="Gene3D" id="3.90.1200.10">
    <property type="match status" value="1"/>
</dbReference>
<evidence type="ECO:0000256" key="1">
    <source>
        <dbReference type="ARBA" id="ARBA00009460"/>
    </source>
</evidence>
<dbReference type="OrthoDB" id="5291879at2"/>
<dbReference type="Pfam" id="PF03881">
    <property type="entry name" value="Fructosamin_kin"/>
    <property type="match status" value="1"/>
</dbReference>